<reference evidence="1 2" key="1">
    <citation type="submission" date="2019-03" db="EMBL/GenBank/DDBJ databases">
        <title>Genomics of glacier-inhabiting Cryobacterium strains.</title>
        <authorList>
            <person name="Liu Q."/>
            <person name="Xin Y.-H."/>
        </authorList>
    </citation>
    <scope>NUCLEOTIDE SEQUENCE [LARGE SCALE GENOMIC DNA]</scope>
    <source>
        <strain evidence="1 2">CGMCC 1.4292</strain>
    </source>
</reference>
<dbReference type="InterPro" id="IPR021365">
    <property type="entry name" value="DUF2891"/>
</dbReference>
<dbReference type="EMBL" id="SOHQ01000043">
    <property type="protein sequence ID" value="TFD75568.1"/>
    <property type="molecule type" value="Genomic_DNA"/>
</dbReference>
<protein>
    <submittedName>
        <fullName evidence="1">DUF2891 family protein</fullName>
    </submittedName>
</protein>
<keyword evidence="2" id="KW-1185">Reference proteome</keyword>
<dbReference type="Pfam" id="PF11199">
    <property type="entry name" value="DUF2891"/>
    <property type="match status" value="1"/>
</dbReference>
<dbReference type="Proteomes" id="UP000298218">
    <property type="component" value="Unassembled WGS sequence"/>
</dbReference>
<accession>A0A4Y8KQA8</accession>
<sequence>MAPRYADIVLDNLARPFPHSAHHTTRSAEDRPLPHEIHLAFFTSFDWHSCVHMHYLGVTLLEHGVSADRDAAIRAALAATLMPEKLLVEAEYLRSNPSWERPYGWAWLLRLATVCAESTDARIRAWGHALDPLVDVVADLVVAWTATAEWPVRRVLGPHEFADWFTAFLPGLAADSRILKPVRVTDESDGYFVHLHGLNLSRAGQIARILAALEGAGGWDAGIRSEGASTLRTALEPLLRAGLAAAVAPDFMSSHWLATFA</sequence>
<dbReference type="OrthoDB" id="9779797at2"/>
<evidence type="ECO:0000313" key="1">
    <source>
        <dbReference type="EMBL" id="TFD75568.1"/>
    </source>
</evidence>
<proteinExistence type="predicted"/>
<comment type="caution">
    <text evidence="1">The sequence shown here is derived from an EMBL/GenBank/DDBJ whole genome shotgun (WGS) entry which is preliminary data.</text>
</comment>
<gene>
    <name evidence="1" type="ORF">E3T53_15830</name>
</gene>
<dbReference type="AlphaFoldDB" id="A0A4Y8KQA8"/>
<evidence type="ECO:0000313" key="2">
    <source>
        <dbReference type="Proteomes" id="UP000298218"/>
    </source>
</evidence>
<name>A0A4Y8KQA8_9MICO</name>
<organism evidence="1 2">
    <name type="scientific">Cryobacterium psychrophilum</name>
    <dbReference type="NCBI Taxonomy" id="41988"/>
    <lineage>
        <taxon>Bacteria</taxon>
        <taxon>Bacillati</taxon>
        <taxon>Actinomycetota</taxon>
        <taxon>Actinomycetes</taxon>
        <taxon>Micrococcales</taxon>
        <taxon>Microbacteriaceae</taxon>
        <taxon>Cryobacterium</taxon>
    </lineage>
</organism>